<dbReference type="GO" id="GO:0005737">
    <property type="term" value="C:cytoplasm"/>
    <property type="evidence" value="ECO:0007669"/>
    <property type="project" value="TreeGrafter"/>
</dbReference>
<organism evidence="2 3">
    <name type="scientific">Zancudomyces culisetae</name>
    <name type="common">Gut fungus</name>
    <name type="synonym">Smittium culisetae</name>
    <dbReference type="NCBI Taxonomy" id="1213189"/>
    <lineage>
        <taxon>Eukaryota</taxon>
        <taxon>Fungi</taxon>
        <taxon>Fungi incertae sedis</taxon>
        <taxon>Zoopagomycota</taxon>
        <taxon>Kickxellomycotina</taxon>
        <taxon>Harpellomycetes</taxon>
        <taxon>Harpellales</taxon>
        <taxon>Legeriomycetaceae</taxon>
        <taxon>Zancudomyces</taxon>
    </lineage>
</organism>
<protein>
    <submittedName>
        <fullName evidence="2">Uncharacterized protein</fullName>
    </submittedName>
</protein>
<accession>A0A1R1PT21</accession>
<keyword evidence="3" id="KW-1185">Reference proteome</keyword>
<name>A0A1R1PT21_ZANCU</name>
<evidence type="ECO:0000256" key="1">
    <source>
        <dbReference type="SAM" id="MobiDB-lite"/>
    </source>
</evidence>
<dbReference type="AlphaFoldDB" id="A0A1R1PT21"/>
<feature type="compositionally biased region" description="Basic and acidic residues" evidence="1">
    <location>
        <begin position="45"/>
        <end position="55"/>
    </location>
</feature>
<feature type="region of interest" description="Disordered" evidence="1">
    <location>
        <begin position="43"/>
        <end position="68"/>
    </location>
</feature>
<dbReference type="EMBL" id="LSSK01000244">
    <property type="protein sequence ID" value="OMH84146.1"/>
    <property type="molecule type" value="Genomic_DNA"/>
</dbReference>
<evidence type="ECO:0000313" key="2">
    <source>
        <dbReference type="EMBL" id="OMH84146.1"/>
    </source>
</evidence>
<dbReference type="InterPro" id="IPR032914">
    <property type="entry name" value="Vam6/VPS39/TRAP1"/>
</dbReference>
<dbReference type="Proteomes" id="UP000188320">
    <property type="component" value="Unassembled WGS sequence"/>
</dbReference>
<reference evidence="3" key="1">
    <citation type="submission" date="2017-01" db="EMBL/GenBank/DDBJ databases">
        <authorList>
            <person name="Wang Y."/>
            <person name="White M."/>
            <person name="Kvist S."/>
            <person name="Moncalvo J.-M."/>
        </authorList>
    </citation>
    <scope>NUCLEOTIDE SEQUENCE [LARGE SCALE GENOMIC DNA]</scope>
    <source>
        <strain evidence="3">COL-18-3</strain>
    </source>
</reference>
<dbReference type="GO" id="GO:0016020">
    <property type="term" value="C:membrane"/>
    <property type="evidence" value="ECO:0007669"/>
    <property type="project" value="TreeGrafter"/>
</dbReference>
<dbReference type="GO" id="GO:0006914">
    <property type="term" value="P:autophagy"/>
    <property type="evidence" value="ECO:0007669"/>
    <property type="project" value="TreeGrafter"/>
</dbReference>
<dbReference type="PANTHER" id="PTHR12894:SF27">
    <property type="entry name" value="TRANSFORMING GROWTH FACTOR-BETA RECEPTOR-ASSOCIATED PROTEIN 1"/>
    <property type="match status" value="1"/>
</dbReference>
<dbReference type="PANTHER" id="PTHR12894">
    <property type="entry name" value="CNH DOMAIN CONTAINING"/>
    <property type="match status" value="1"/>
</dbReference>
<proteinExistence type="predicted"/>
<comment type="caution">
    <text evidence="2">The sequence shown here is derived from an EMBL/GenBank/DDBJ whole genome shotgun (WGS) entry which is preliminary data.</text>
</comment>
<dbReference type="OrthoDB" id="10258882at2759"/>
<evidence type="ECO:0000313" key="3">
    <source>
        <dbReference type="Proteomes" id="UP000188320"/>
    </source>
</evidence>
<gene>
    <name evidence="2" type="ORF">AX774_g2336</name>
</gene>
<sequence length="902" mass="103643">MFPIPEAYKDERTGKIVRPPRPKVEVVGPEEFMFVTITLIQNQGKEGEKEDERGQGQDQGQPSLGVIVTPSGEAQRTTLQFLETPKSVMYEKPYIAVLYSSGKIEIHNTFTFENTLEQTIELPEKTKKLRKMVWLTSPRVLTSTTRFGSKKDDVLLKMLGLEEESRLPCMALVYNNESVDLILKKPSIAKIYDILAQEDIEIAIKKVEDMLDKKAYDEPEYGTFVETHLRQIYKYAGLVCMKKLLYEEALTNFRKGGVDPILLIKLFAEVRNGMDLEKGIESVAREFTEMDEGKYNKLLQEMKNGSYLIPKVNVRKETISNETNEQGFISLLSRYLKFCRRTIIKNSHEVEKLEIVDNVLSILYIDQKEVDKLKGLITEFSHINSEFVAQYLYKTHRMYFLASWVYKEFGEPEEVLKIWNQLLIGELNDEEFKLTHKEYLEYLKSVSNELLMVDCLYKLLTDKTLELAVQIFELLSSDTISSLDINHILQKIESLTNASTNDNSATNSYLTSFLERWLSSTKNRNSDIYKHYTKLLMVYIDEVYFWFYSTTEQISDNREYDYDGDNSNRLVGNSRLIKLENEFLSHKSTNALVPLRLFLHKSLKAQEANRTDEDFYYSLKLVNKLLDSSLSFLRSIQTDNKNHEDSAGDEDSIVQSVVDYIYSRFGQGSEKSLVVGLELVILYLKRGDVDKALRLLVHDICDYGEAECLLSLNTESNHNLLTLGLPITLKILIPQHTLSSLMLLTDSANEKKLLTLITLYSTHPTDLDTCYTLIARLLNRFCDCISLSSVVQHLPNDFLLSSLYLPYFLNSFESQTSKLAVTDIQLSLIHCMDTEKTHIAEQSPSEYGSKCGNSLNRQNFVVLEKSTRCTICKLPMIDANISNEDGFAYNPLTSTVYHMHCI</sequence>
<dbReference type="GO" id="GO:0034058">
    <property type="term" value="P:endosomal vesicle fusion"/>
    <property type="evidence" value="ECO:0007669"/>
    <property type="project" value="TreeGrafter"/>
</dbReference>